<sequence>MVEDLRVQAKWAALPEVAKLLPLPNFCNIFLQSRPIAWHANDAHLSTMVVEQDVEGITVMSISVEAGAPRESLSDDKKNC</sequence>
<evidence type="ECO:0000313" key="2">
    <source>
        <dbReference type="Proteomes" id="UP000712600"/>
    </source>
</evidence>
<organism evidence="1 2">
    <name type="scientific">Brassica cretica</name>
    <name type="common">Mustard</name>
    <dbReference type="NCBI Taxonomy" id="69181"/>
    <lineage>
        <taxon>Eukaryota</taxon>
        <taxon>Viridiplantae</taxon>
        <taxon>Streptophyta</taxon>
        <taxon>Embryophyta</taxon>
        <taxon>Tracheophyta</taxon>
        <taxon>Spermatophyta</taxon>
        <taxon>Magnoliopsida</taxon>
        <taxon>eudicotyledons</taxon>
        <taxon>Gunneridae</taxon>
        <taxon>Pentapetalae</taxon>
        <taxon>rosids</taxon>
        <taxon>malvids</taxon>
        <taxon>Brassicales</taxon>
        <taxon>Brassicaceae</taxon>
        <taxon>Brassiceae</taxon>
        <taxon>Brassica</taxon>
    </lineage>
</organism>
<gene>
    <name evidence="1" type="ORF">F2Q69_00032223</name>
</gene>
<dbReference type="Proteomes" id="UP000712600">
    <property type="component" value="Unassembled WGS sequence"/>
</dbReference>
<evidence type="ECO:0000313" key="1">
    <source>
        <dbReference type="EMBL" id="KAF3584255.1"/>
    </source>
</evidence>
<dbReference type="EMBL" id="QGKX02000088">
    <property type="protein sequence ID" value="KAF3584255.1"/>
    <property type="molecule type" value="Genomic_DNA"/>
</dbReference>
<name>A0A8S9RSF4_BRACR</name>
<protein>
    <submittedName>
        <fullName evidence="1">Uncharacterized protein</fullName>
    </submittedName>
</protein>
<comment type="caution">
    <text evidence="1">The sequence shown here is derived from an EMBL/GenBank/DDBJ whole genome shotgun (WGS) entry which is preliminary data.</text>
</comment>
<reference evidence="1" key="1">
    <citation type="submission" date="2019-12" db="EMBL/GenBank/DDBJ databases">
        <title>Genome sequencing and annotation of Brassica cretica.</title>
        <authorList>
            <person name="Studholme D.J."/>
            <person name="Sarris P."/>
        </authorList>
    </citation>
    <scope>NUCLEOTIDE SEQUENCE</scope>
    <source>
        <strain evidence="1">PFS-109/04</strain>
        <tissue evidence="1">Leaf</tissue>
    </source>
</reference>
<dbReference type="AlphaFoldDB" id="A0A8S9RSF4"/>
<proteinExistence type="predicted"/>
<accession>A0A8S9RSF4</accession>